<comment type="subcellular location">
    <subcellularLocation>
        <location evidence="1">Secreted</location>
    </subcellularLocation>
</comment>
<dbReference type="OMA" id="CFLMVEV"/>
<dbReference type="CDD" id="cd00273">
    <property type="entry name" value="Chemokine_CXC"/>
    <property type="match status" value="1"/>
</dbReference>
<dbReference type="FunFam" id="2.40.50.40:FF:000004">
    <property type="entry name" value="C-X-C motif chemokine"/>
    <property type="match status" value="1"/>
</dbReference>
<dbReference type="PRINTS" id="PR00437">
    <property type="entry name" value="SMALLCYTKCXC"/>
</dbReference>
<protein>
    <submittedName>
        <fullName evidence="10">C-X-C motif chemokine 10</fullName>
    </submittedName>
</protein>
<keyword evidence="4" id="KW-0202">Cytokine</keyword>
<evidence type="ECO:0000256" key="5">
    <source>
        <dbReference type="ARBA" id="ARBA00022525"/>
    </source>
</evidence>
<dbReference type="InterPro" id="IPR001811">
    <property type="entry name" value="Chemokine_IL8-like_dom"/>
</dbReference>
<dbReference type="GO" id="GO:0006952">
    <property type="term" value="P:defense response"/>
    <property type="evidence" value="ECO:0007669"/>
    <property type="project" value="InterPro"/>
</dbReference>
<dbReference type="RefSeq" id="XP_018098284.2">
    <property type="nucleotide sequence ID" value="XM_018242795.2"/>
</dbReference>
<feature type="domain" description="Chemokine interleukin-8-like" evidence="8">
    <location>
        <begin position="28"/>
        <end position="89"/>
    </location>
</feature>
<evidence type="ECO:0000256" key="3">
    <source>
        <dbReference type="ARBA" id="ARBA00022500"/>
    </source>
</evidence>
<evidence type="ECO:0000259" key="8">
    <source>
        <dbReference type="SMART" id="SM00199"/>
    </source>
</evidence>
<name>A0A1L8HMH0_XENLA</name>
<evidence type="ECO:0000256" key="6">
    <source>
        <dbReference type="ARBA" id="ARBA00022729"/>
    </source>
</evidence>
<keyword evidence="5" id="KW-0964">Secreted</keyword>
<dbReference type="GO" id="GO:0005615">
    <property type="term" value="C:extracellular space"/>
    <property type="evidence" value="ECO:0007669"/>
    <property type="project" value="UniProtKB-KW"/>
</dbReference>
<evidence type="ECO:0000256" key="2">
    <source>
        <dbReference type="ARBA" id="ARBA00010665"/>
    </source>
</evidence>
<dbReference type="PANTHER" id="PTHR12015:SF191">
    <property type="entry name" value="C-X-C MOTIF CHEMOKINE 11"/>
    <property type="match status" value="1"/>
</dbReference>
<dbReference type="InterPro" id="IPR001089">
    <property type="entry name" value="Chemokine_CXC"/>
</dbReference>
<organism evidence="9 10">
    <name type="scientific">Xenopus laevis</name>
    <name type="common">African clawed frog</name>
    <dbReference type="NCBI Taxonomy" id="8355"/>
    <lineage>
        <taxon>Eukaryota</taxon>
        <taxon>Metazoa</taxon>
        <taxon>Chordata</taxon>
        <taxon>Craniata</taxon>
        <taxon>Vertebrata</taxon>
        <taxon>Euteleostomi</taxon>
        <taxon>Amphibia</taxon>
        <taxon>Batrachia</taxon>
        <taxon>Anura</taxon>
        <taxon>Pipoidea</taxon>
        <taxon>Pipidae</taxon>
        <taxon>Xenopodinae</taxon>
        <taxon>Xenopus</taxon>
        <taxon>Xenopus</taxon>
    </lineage>
</organism>
<dbReference type="STRING" id="8355.A0A1L8HMH0"/>
<dbReference type="PRINTS" id="PR00436">
    <property type="entry name" value="INTERLEUKIN8"/>
</dbReference>
<evidence type="ECO:0000256" key="1">
    <source>
        <dbReference type="ARBA" id="ARBA00004613"/>
    </source>
</evidence>
<dbReference type="GeneID" id="108706178"/>
<dbReference type="InterPro" id="IPR033899">
    <property type="entry name" value="CXC_Chemokine_domain"/>
</dbReference>
<evidence type="ECO:0000256" key="4">
    <source>
        <dbReference type="ARBA" id="ARBA00022514"/>
    </source>
</evidence>
<keyword evidence="7" id="KW-1015">Disulfide bond</keyword>
<gene>
    <name evidence="10" type="primary">cxcl9.S</name>
</gene>
<keyword evidence="9" id="KW-1185">Reference proteome</keyword>
<evidence type="ECO:0000313" key="9">
    <source>
        <dbReference type="Proteomes" id="UP000186698"/>
    </source>
</evidence>
<evidence type="ECO:0000256" key="7">
    <source>
        <dbReference type="ARBA" id="ARBA00023157"/>
    </source>
</evidence>
<dbReference type="OrthoDB" id="9948647at2759"/>
<dbReference type="InterPro" id="IPR039809">
    <property type="entry name" value="Chemokine_b/g/d"/>
</dbReference>
<dbReference type="InterPro" id="IPR036048">
    <property type="entry name" value="Interleukin_8-like_sf"/>
</dbReference>
<dbReference type="SUPFAM" id="SSF54117">
    <property type="entry name" value="Interleukin 8-like chemokines"/>
    <property type="match status" value="1"/>
</dbReference>
<dbReference type="GO" id="GO:0006955">
    <property type="term" value="P:immune response"/>
    <property type="evidence" value="ECO:0007669"/>
    <property type="project" value="InterPro"/>
</dbReference>
<dbReference type="KEGG" id="xla:108706178"/>
<dbReference type="CTD" id="108706178"/>
<dbReference type="Proteomes" id="UP000186698">
    <property type="component" value="Chromosome 1S"/>
</dbReference>
<dbReference type="PaxDb" id="8355-A0A1L8HMH0"/>
<dbReference type="PANTHER" id="PTHR12015">
    <property type="entry name" value="SMALL INDUCIBLE CYTOKINE A"/>
    <property type="match status" value="1"/>
</dbReference>
<reference evidence="10" key="1">
    <citation type="submission" date="2025-08" db="UniProtKB">
        <authorList>
            <consortium name="RefSeq"/>
        </authorList>
    </citation>
    <scope>IDENTIFICATION</scope>
    <source>
        <strain evidence="10">J_2021</strain>
        <tissue evidence="10">Erythrocytes</tissue>
    </source>
</reference>
<dbReference type="Pfam" id="PF00048">
    <property type="entry name" value="IL8"/>
    <property type="match status" value="1"/>
</dbReference>
<accession>A0A1L8HMH0</accession>
<dbReference type="SMART" id="SM00199">
    <property type="entry name" value="SCY"/>
    <property type="match status" value="1"/>
</dbReference>
<keyword evidence="6" id="KW-0732">Signal</keyword>
<sequence>MAVGKALAVFCGLLLIQSYVCGMSPFGKQRCLCKGRGAERISTPNIKKLEVFPASFGCDEVEVVATMKSGNMICLNAQSKFVNKLMTALRKKRSSK</sequence>
<proteinExistence type="inferred from homology"/>
<dbReference type="Gene3D" id="2.40.50.40">
    <property type="match status" value="1"/>
</dbReference>
<dbReference type="AlphaFoldDB" id="A0A1L8HMH0"/>
<dbReference type="GO" id="GO:0008009">
    <property type="term" value="F:chemokine activity"/>
    <property type="evidence" value="ECO:0007669"/>
    <property type="project" value="InterPro"/>
</dbReference>
<evidence type="ECO:0000313" key="10">
    <source>
        <dbReference type="RefSeq" id="XP_018098284.2"/>
    </source>
</evidence>
<comment type="similarity">
    <text evidence="2">Belongs to the intercrine alpha (chemokine CxC) family.</text>
</comment>
<keyword evidence="3" id="KW-0145">Chemotaxis</keyword>